<dbReference type="EMBL" id="EU718788">
    <property type="protein sequence ID" value="ACD91988.1"/>
    <property type="molecule type" value="mRNA"/>
</dbReference>
<proteinExistence type="evidence at transcript level"/>
<keyword evidence="2" id="KW-0732">Signal</keyword>
<evidence type="ECO:0000256" key="2">
    <source>
        <dbReference type="SAM" id="SignalP"/>
    </source>
</evidence>
<dbReference type="AlphaFoldDB" id="B3GQK2"/>
<organism evidence="3">
    <name type="scientific">Cherax destructor</name>
    <name type="common">Common yabby crayfish</name>
    <dbReference type="NCBI Taxonomy" id="6723"/>
    <lineage>
        <taxon>Eukaryota</taxon>
        <taxon>Metazoa</taxon>
        <taxon>Ecdysozoa</taxon>
        <taxon>Arthropoda</taxon>
        <taxon>Crustacea</taxon>
        <taxon>Multicrustacea</taxon>
        <taxon>Malacostraca</taxon>
        <taxon>Eumalacostraca</taxon>
        <taxon>Eucarida</taxon>
        <taxon>Decapoda</taxon>
        <taxon>Pleocyemata</taxon>
        <taxon>Astacidea</taxon>
        <taxon>Parastacoidea</taxon>
        <taxon>Parastacidae</taxon>
        <taxon>Cherax</taxon>
    </lineage>
</organism>
<accession>B3GQK2</accession>
<protein>
    <submittedName>
        <fullName evidence="3">Insulin-like androgenic gland factor</fullName>
    </submittedName>
</protein>
<feature type="region of interest" description="Disordered" evidence="1">
    <location>
        <begin position="123"/>
        <end position="143"/>
    </location>
</feature>
<feature type="chain" id="PRO_5002788844" evidence="2">
    <location>
        <begin position="24"/>
        <end position="176"/>
    </location>
</feature>
<feature type="signal peptide" evidence="2">
    <location>
        <begin position="1"/>
        <end position="23"/>
    </location>
</feature>
<sequence>MLSQTLLNLILVVVVMVPLPSASYRVDNLLIDFDCGHLADTMDSICRTYKEFNDTRAVRSARDTSLSGSVSMQGPGSEVAVSQLYHPRGRKLGVRLTVTDARLGEQEATTVSREAANTFIKTQNYHRRRRDSDTTDNTSSTNVYDECCSEKTLKTCVFDEIAQYCEQLEDGIYVSS</sequence>
<reference evidence="3" key="1">
    <citation type="submission" date="2008-05" db="EMBL/GenBank/DDBJ databases">
        <title>Identification of an insulin-like factor from Cherax destructor androgenic gland mRNA.</title>
        <authorList>
            <person name="Phoungpetchara I."/>
            <person name="Hanna P.J."/>
            <person name="Sobhon P."/>
        </authorList>
    </citation>
    <scope>NUCLEOTIDE SEQUENCE</scope>
</reference>
<evidence type="ECO:0000313" key="3">
    <source>
        <dbReference type="EMBL" id="ACD91988.1"/>
    </source>
</evidence>
<evidence type="ECO:0000256" key="1">
    <source>
        <dbReference type="SAM" id="MobiDB-lite"/>
    </source>
</evidence>
<name>B3GQK2_CHEDE</name>